<dbReference type="SUPFAM" id="SSF51445">
    <property type="entry name" value="(Trans)glycosidases"/>
    <property type="match status" value="1"/>
</dbReference>
<evidence type="ECO:0000313" key="3">
    <source>
        <dbReference type="Proteomes" id="UP000439903"/>
    </source>
</evidence>
<gene>
    <name evidence="2" type="ORF">F8M41_007924</name>
</gene>
<proteinExistence type="predicted"/>
<dbReference type="InterPro" id="IPR017853">
    <property type="entry name" value="GH"/>
</dbReference>
<sequence length="186" mass="22410">MRQSYNEFTDNVLRCIKDFGYNAIQLMPIMEHAYYTSFGYQVTSFFAASSCYKLMQLINTAHGMGLYILLDIVHLHACKNMLDGLNMFDGFDHCYFHKGRKRNHDLWNSCLFNYSHWEVLRFLLLHLRFFMKEYKFDEFRFDGVTSMIYIHHSIRTGFSNDYHEYFDDSVDKENVMYLMLVCYDKI</sequence>
<protein>
    <submittedName>
        <fullName evidence="2">1,4-alpha-glucan branching enzyme</fullName>
    </submittedName>
</protein>
<dbReference type="AlphaFoldDB" id="A0A8H4A4Z0"/>
<dbReference type="PANTHER" id="PTHR43651">
    <property type="entry name" value="1,4-ALPHA-GLUCAN-BRANCHING ENZYME"/>
    <property type="match status" value="1"/>
</dbReference>
<dbReference type="GO" id="GO:0005737">
    <property type="term" value="C:cytoplasm"/>
    <property type="evidence" value="ECO:0007669"/>
    <property type="project" value="TreeGrafter"/>
</dbReference>
<evidence type="ECO:0000256" key="1">
    <source>
        <dbReference type="ARBA" id="ARBA00004964"/>
    </source>
</evidence>
<name>A0A8H4A4Z0_GIGMA</name>
<organism evidence="2 3">
    <name type="scientific">Gigaspora margarita</name>
    <dbReference type="NCBI Taxonomy" id="4874"/>
    <lineage>
        <taxon>Eukaryota</taxon>
        <taxon>Fungi</taxon>
        <taxon>Fungi incertae sedis</taxon>
        <taxon>Mucoromycota</taxon>
        <taxon>Glomeromycotina</taxon>
        <taxon>Glomeromycetes</taxon>
        <taxon>Diversisporales</taxon>
        <taxon>Gigasporaceae</taxon>
        <taxon>Gigaspora</taxon>
    </lineage>
</organism>
<dbReference type="Gene3D" id="3.20.20.80">
    <property type="entry name" value="Glycosidases"/>
    <property type="match status" value="1"/>
</dbReference>
<dbReference type="GO" id="GO:0003844">
    <property type="term" value="F:1,4-alpha-glucan branching enzyme activity"/>
    <property type="evidence" value="ECO:0007669"/>
    <property type="project" value="TreeGrafter"/>
</dbReference>
<dbReference type="GO" id="GO:0005978">
    <property type="term" value="P:glycogen biosynthetic process"/>
    <property type="evidence" value="ECO:0007669"/>
    <property type="project" value="TreeGrafter"/>
</dbReference>
<dbReference type="OrthoDB" id="196493at2759"/>
<comment type="pathway">
    <text evidence="1">Glycan biosynthesis; glycogen biosynthesis.</text>
</comment>
<dbReference type="PANTHER" id="PTHR43651:SF3">
    <property type="entry name" value="1,4-ALPHA-GLUCAN-BRANCHING ENZYME"/>
    <property type="match status" value="1"/>
</dbReference>
<comment type="caution">
    <text evidence="2">The sequence shown here is derived from an EMBL/GenBank/DDBJ whole genome shotgun (WGS) entry which is preliminary data.</text>
</comment>
<dbReference type="Proteomes" id="UP000439903">
    <property type="component" value="Unassembled WGS sequence"/>
</dbReference>
<evidence type="ECO:0000313" key="2">
    <source>
        <dbReference type="EMBL" id="KAF0412477.1"/>
    </source>
</evidence>
<keyword evidence="3" id="KW-1185">Reference proteome</keyword>
<dbReference type="EMBL" id="WTPW01001813">
    <property type="protein sequence ID" value="KAF0412477.1"/>
    <property type="molecule type" value="Genomic_DNA"/>
</dbReference>
<accession>A0A8H4A4Z0</accession>
<reference evidence="2 3" key="1">
    <citation type="journal article" date="2019" name="Environ. Microbiol.">
        <title>At the nexus of three kingdoms: the genome of the mycorrhizal fungus Gigaspora margarita provides insights into plant, endobacterial and fungal interactions.</title>
        <authorList>
            <person name="Venice F."/>
            <person name="Ghignone S."/>
            <person name="Salvioli di Fossalunga A."/>
            <person name="Amselem J."/>
            <person name="Novero M."/>
            <person name="Xianan X."/>
            <person name="Sedzielewska Toro K."/>
            <person name="Morin E."/>
            <person name="Lipzen A."/>
            <person name="Grigoriev I.V."/>
            <person name="Henrissat B."/>
            <person name="Martin F.M."/>
            <person name="Bonfante P."/>
        </authorList>
    </citation>
    <scope>NUCLEOTIDE SEQUENCE [LARGE SCALE GENOMIC DNA]</scope>
    <source>
        <strain evidence="2 3">BEG34</strain>
    </source>
</reference>